<feature type="domain" description="GH18" evidence="15">
    <location>
        <begin position="44"/>
        <end position="406"/>
    </location>
</feature>
<feature type="region of interest" description="Disordered" evidence="13">
    <location>
        <begin position="1228"/>
        <end position="1261"/>
    </location>
</feature>
<evidence type="ECO:0000313" key="17">
    <source>
        <dbReference type="Proteomes" id="UP001610335"/>
    </source>
</evidence>
<accession>A0ABR4HD77</accession>
<evidence type="ECO:0000256" key="13">
    <source>
        <dbReference type="SAM" id="MobiDB-lite"/>
    </source>
</evidence>
<keyword evidence="10" id="KW-0624">Polysaccharide degradation</keyword>
<evidence type="ECO:0000256" key="2">
    <source>
        <dbReference type="ARBA" id="ARBA00008682"/>
    </source>
</evidence>
<keyword evidence="9 12" id="KW-0326">Glycosidase</keyword>
<dbReference type="InterPro" id="IPR018371">
    <property type="entry name" value="Chitin-binding_1_CS"/>
</dbReference>
<evidence type="ECO:0000256" key="11">
    <source>
        <dbReference type="PROSITE-ProRule" id="PRU00261"/>
    </source>
</evidence>
<dbReference type="InterPro" id="IPR001579">
    <property type="entry name" value="Glyco_hydro_18_chit_AS"/>
</dbReference>
<name>A0ABR4HD77_9EURO</name>
<dbReference type="PROSITE" id="PS50941">
    <property type="entry name" value="CHIT_BIND_I_2"/>
    <property type="match status" value="1"/>
</dbReference>
<dbReference type="Pfam" id="PF00704">
    <property type="entry name" value="Glyco_hydro_18"/>
    <property type="match status" value="1"/>
</dbReference>
<feature type="disulfide bond" evidence="11">
    <location>
        <begin position="2"/>
        <end position="14"/>
    </location>
</feature>
<evidence type="ECO:0000256" key="3">
    <source>
        <dbReference type="ARBA" id="ARBA00012729"/>
    </source>
</evidence>
<feature type="domain" description="Chitin-binding type-1" evidence="14">
    <location>
        <begin position="1"/>
        <end position="31"/>
    </location>
</feature>
<evidence type="ECO:0000256" key="4">
    <source>
        <dbReference type="ARBA" id="ARBA00022669"/>
    </source>
</evidence>
<evidence type="ECO:0000256" key="8">
    <source>
        <dbReference type="ARBA" id="ARBA00023277"/>
    </source>
</evidence>
<dbReference type="InterPro" id="IPR050314">
    <property type="entry name" value="Glycosyl_Hydrlase_18"/>
</dbReference>
<evidence type="ECO:0000259" key="14">
    <source>
        <dbReference type="PROSITE" id="PS50941"/>
    </source>
</evidence>
<dbReference type="Gene3D" id="3.10.50.10">
    <property type="match status" value="1"/>
</dbReference>
<dbReference type="EC" id="3.2.1.14" evidence="3"/>
<keyword evidence="4 11" id="KW-0147">Chitin-binding</keyword>
<evidence type="ECO:0000256" key="9">
    <source>
        <dbReference type="ARBA" id="ARBA00023295"/>
    </source>
</evidence>
<dbReference type="InterPro" id="IPR029070">
    <property type="entry name" value="Chitinase_insertion_sf"/>
</dbReference>
<comment type="caution">
    <text evidence="11">Lacks conserved residue(s) required for the propagation of feature annotation.</text>
</comment>
<dbReference type="SUPFAM" id="SSF51445">
    <property type="entry name" value="(Trans)glycosidases"/>
    <property type="match status" value="1"/>
</dbReference>
<evidence type="ECO:0000313" key="16">
    <source>
        <dbReference type="EMBL" id="KAL2813347.1"/>
    </source>
</evidence>
<dbReference type="Proteomes" id="UP001610335">
    <property type="component" value="Unassembled WGS sequence"/>
</dbReference>
<evidence type="ECO:0000256" key="1">
    <source>
        <dbReference type="ARBA" id="ARBA00000822"/>
    </source>
</evidence>
<keyword evidence="8" id="KW-0119">Carbohydrate metabolism</keyword>
<organism evidence="16 17">
    <name type="scientific">Aspergillus cavernicola</name>
    <dbReference type="NCBI Taxonomy" id="176166"/>
    <lineage>
        <taxon>Eukaryota</taxon>
        <taxon>Fungi</taxon>
        <taxon>Dikarya</taxon>
        <taxon>Ascomycota</taxon>
        <taxon>Pezizomycotina</taxon>
        <taxon>Eurotiomycetes</taxon>
        <taxon>Eurotiomycetidae</taxon>
        <taxon>Eurotiales</taxon>
        <taxon>Aspergillaceae</taxon>
        <taxon>Aspergillus</taxon>
        <taxon>Aspergillus subgen. Nidulantes</taxon>
    </lineage>
</organism>
<dbReference type="EMBL" id="JBFXLS010000145">
    <property type="protein sequence ID" value="KAL2813347.1"/>
    <property type="molecule type" value="Genomic_DNA"/>
</dbReference>
<evidence type="ECO:0000256" key="10">
    <source>
        <dbReference type="ARBA" id="ARBA00023326"/>
    </source>
</evidence>
<feature type="compositionally biased region" description="Acidic residues" evidence="13">
    <location>
        <begin position="1238"/>
        <end position="1247"/>
    </location>
</feature>
<dbReference type="InterPro" id="IPR001223">
    <property type="entry name" value="Glyco_hydro18_cat"/>
</dbReference>
<comment type="similarity">
    <text evidence="2">Belongs to the glycosyl hydrolase 18 family. Chitinase class V subfamily.</text>
</comment>
<dbReference type="PROSITE" id="PS01095">
    <property type="entry name" value="GH18_1"/>
    <property type="match status" value="1"/>
</dbReference>
<keyword evidence="6" id="KW-0146">Chitin degradation</keyword>
<feature type="disulfide bond" evidence="11">
    <location>
        <begin position="7"/>
        <end position="21"/>
    </location>
</feature>
<dbReference type="Gene3D" id="3.20.20.80">
    <property type="entry name" value="Glycosidases"/>
    <property type="match status" value="1"/>
</dbReference>
<keyword evidence="7" id="KW-0843">Virulence</keyword>
<reference evidence="16 17" key="1">
    <citation type="submission" date="2024-07" db="EMBL/GenBank/DDBJ databases">
        <title>Section-level genome sequencing and comparative genomics of Aspergillus sections Usti and Cavernicolus.</title>
        <authorList>
            <consortium name="Lawrence Berkeley National Laboratory"/>
            <person name="Nybo J.L."/>
            <person name="Vesth T.C."/>
            <person name="Theobald S."/>
            <person name="Frisvad J.C."/>
            <person name="Larsen T.O."/>
            <person name="Kjaerboelling I."/>
            <person name="Rothschild-Mancinelli K."/>
            <person name="Lyhne E.K."/>
            <person name="Kogle M.E."/>
            <person name="Barry K."/>
            <person name="Clum A."/>
            <person name="Na H."/>
            <person name="Ledsgaard L."/>
            <person name="Lin J."/>
            <person name="Lipzen A."/>
            <person name="Kuo A."/>
            <person name="Riley R."/>
            <person name="Mondo S."/>
            <person name="LaButti K."/>
            <person name="Haridas S."/>
            <person name="Pangalinan J."/>
            <person name="Salamov A.A."/>
            <person name="Simmons B.A."/>
            <person name="Magnuson J.K."/>
            <person name="Chen J."/>
            <person name="Drula E."/>
            <person name="Henrissat B."/>
            <person name="Wiebenga A."/>
            <person name="Lubbers R.J."/>
            <person name="Gomes A.C."/>
            <person name="Makela M.R."/>
            <person name="Stajich J."/>
            <person name="Grigoriev I.V."/>
            <person name="Mortensen U.H."/>
            <person name="De vries R.P."/>
            <person name="Baker S.E."/>
            <person name="Andersen M.R."/>
        </authorList>
    </citation>
    <scope>NUCLEOTIDE SEQUENCE [LARGE SCALE GENOMIC DNA]</scope>
    <source>
        <strain evidence="16 17">CBS 600.67</strain>
    </source>
</reference>
<dbReference type="CDD" id="cd00035">
    <property type="entry name" value="ChtBD1"/>
    <property type="match status" value="1"/>
</dbReference>
<dbReference type="InterPro" id="IPR017853">
    <property type="entry name" value="GH"/>
</dbReference>
<proteinExistence type="inferred from homology"/>
<dbReference type="InterPro" id="IPR011583">
    <property type="entry name" value="Chitinase_II/V-like_cat"/>
</dbReference>
<dbReference type="SMART" id="SM00636">
    <property type="entry name" value="Glyco_18"/>
    <property type="match status" value="1"/>
</dbReference>
<dbReference type="SMART" id="SM00270">
    <property type="entry name" value="ChtBD1"/>
    <property type="match status" value="1"/>
</dbReference>
<dbReference type="PROSITE" id="PS51910">
    <property type="entry name" value="GH18_2"/>
    <property type="match status" value="1"/>
</dbReference>
<evidence type="ECO:0000259" key="15">
    <source>
        <dbReference type="PROSITE" id="PS51910"/>
    </source>
</evidence>
<evidence type="ECO:0000256" key="6">
    <source>
        <dbReference type="ARBA" id="ARBA00023024"/>
    </source>
</evidence>
<feature type="disulfide bond" evidence="11">
    <location>
        <begin position="25"/>
        <end position="29"/>
    </location>
</feature>
<evidence type="ECO:0000256" key="12">
    <source>
        <dbReference type="RuleBase" id="RU000489"/>
    </source>
</evidence>
<keyword evidence="11" id="KW-1015">Disulfide bond</keyword>
<keyword evidence="5 12" id="KW-0378">Hydrolase</keyword>
<sequence length="1611" mass="179842">MCPLNICCSQFGFCGTTADFCGQGCQSNCHDPDRPSPVGGSVRNRIIGYYESWRAEGARCGTMRPEEIPVEYLDQVNVAFVYIDPVRYKIIDMDQPTTKDLYDRIADIKTRNPRAKLWVSVGGWTFNDPGPFQSVFTNLAEKFWLSYTFAESLMEFMDRFGFDGVDLDWEYPGADDRGGKPEDVKNFPNMLGILKKKLQGGNKYSKHFGISITVPTSYWYLRWFDLKALEAVVDDFNLMAYDLHGTWDELNPIGPYVYAHTNLTEIEMALDLFWRNDINPNKIILGLAFYGRSYKLQTPLCAEPGCEWKDPGAKGKCTDAAGILSYSEIQDLIEESDLRPQYDEDAGVYYIQYGDGGGNWASFDDEISFQAKINLANKYGLGGLLIWAIDQDDPNHHALQAVTGTTVISPPQAVAGFGAFSLDQCYTTDCGKSCDEGDVTMTQLATKEAVSCDRDKKSGTRKMRSYCCPALNSPDPGTCYWRGANSSDSCSGQCDVGDVLMTIDGYGPDPKSNKYCGSMRIIYCCPATNGQDVIAKCGWGEPGKACPKDKPRELTSKRELTSTDTDSRHYEDAKFCCPEKPDFENCAWHGDSGWVCSGSSCPIGKVALTATKEPHNGPVKSSPGCMFGRNSNFCCDPPLTGGSAFLPVPLENLFPDAENFPDSYNPTFAVGFDTDSDETTSEIPGSDPDEKAFAWVVMVGDEEDVHSFDKRDGSDLELFDCSNPHKEDFSLQFARAICTGGETNNCEDITKGGVEGTVVRMPASCGSDGYVRAVRFERSSNATLPGHLQRRYPDPGVNHVVYDFYYDYNFRSLRRDGGEIYFRADLSTHPGYWDSIVAAPVKRDATTWRELDRRWLAELSPKAWYNHFQSIFGANMGDLEKTGLVKSYGFNKCLFQASAVCAGTPTYKAEAESYVYGQLNTTMDMGMTLIGTLRNFGFSEAFASFTQQEMSVRVGASLRAKAQLYFDSGWHPLGPFDAFGMGMNLKGIFSINPYFSLDARIEADAYVSAQATFEMNFHHNALRYYLPWDLGTSITQPLGDWGLDGLPGPIIGNGEIEARVGGGLVYHIRPTIGIDVKLQVADHQYTDTSIKLTSDSQMRVDIALSTKCPEGLQIDISGGMHIHLGVENALVSSWKGSNGDLLFMTPRRIFSACVPFSALVVRELEGRGSMSYLSKRAPEIPELDPIPDDTDPVCAVDLGSGTFCADKDGHNDPDLDCDLRAKSDRQYSWPPDWLNEGDSGDDDEDDNGQPPKGIKLSSKSADYCDKKGGGDSVGFLNGNRGTIQFTKYPSSGNLVKIRPDVTTYEAEDLLDCKNLNLAQLKRTPKQPSLLPKNGGRKYDTEHLLEAQTVGRFFNAMGQRWSNKGKQTSNADAKIFENPSPGQTDKVPWCRYMRLWWDPRAAWKANVELGSVYPGKDQYTEEWILYESTLNSGVKQNWFGDKAAYHTDKIQTYIDARDWSEVAKIIKLEILGWKYYYYQDNIKGLVKQAKRIEKKLAELEGTGDNSINKKSIGLLFPAYKSQDLSTHWRTFVEEEHSRVQAQTKAWLLKWAQKVYLLNRPAPKDGEQPPKGNGIQRNKQIVEVFETIWDEVKVLKNWEIDWDKDYDADEDAE</sequence>
<dbReference type="SUPFAM" id="SSF54556">
    <property type="entry name" value="Chitinase insertion domain"/>
    <property type="match status" value="1"/>
</dbReference>
<gene>
    <name evidence="16" type="ORF">BDW59DRAFT_167530</name>
</gene>
<dbReference type="InterPro" id="IPR001002">
    <property type="entry name" value="Chitin-bd_1"/>
</dbReference>
<dbReference type="Pfam" id="PF00187">
    <property type="entry name" value="Chitin_bind_1"/>
    <property type="match status" value="1"/>
</dbReference>
<dbReference type="InterPro" id="IPR036861">
    <property type="entry name" value="Endochitinase-like_sf"/>
</dbReference>
<evidence type="ECO:0000256" key="5">
    <source>
        <dbReference type="ARBA" id="ARBA00022801"/>
    </source>
</evidence>
<evidence type="ECO:0000256" key="7">
    <source>
        <dbReference type="ARBA" id="ARBA00023026"/>
    </source>
</evidence>
<comment type="catalytic activity">
    <reaction evidence="1">
        <text>Random endo-hydrolysis of N-acetyl-beta-D-glucosaminide (1-&gt;4)-beta-linkages in chitin and chitodextrins.</text>
        <dbReference type="EC" id="3.2.1.14"/>
    </reaction>
</comment>
<comment type="caution">
    <text evidence="16">The sequence shown here is derived from an EMBL/GenBank/DDBJ whole genome shotgun (WGS) entry which is preliminary data.</text>
</comment>
<dbReference type="PANTHER" id="PTHR11177:SF397">
    <property type="entry name" value="CHITINASE"/>
    <property type="match status" value="1"/>
</dbReference>
<dbReference type="SUPFAM" id="SSF57016">
    <property type="entry name" value="Plant lectins/antimicrobial peptides"/>
    <property type="match status" value="1"/>
</dbReference>
<dbReference type="Gene3D" id="3.30.60.10">
    <property type="entry name" value="Endochitinase-like"/>
    <property type="match status" value="1"/>
</dbReference>
<dbReference type="PROSITE" id="PS00026">
    <property type="entry name" value="CHIT_BIND_I_1"/>
    <property type="match status" value="1"/>
</dbReference>
<dbReference type="PANTHER" id="PTHR11177">
    <property type="entry name" value="CHITINASE"/>
    <property type="match status" value="1"/>
</dbReference>
<protein>
    <recommendedName>
        <fullName evidence="3">chitinase</fullName>
        <ecNumber evidence="3">3.2.1.14</ecNumber>
    </recommendedName>
</protein>
<keyword evidence="17" id="KW-1185">Reference proteome</keyword>